<keyword evidence="3" id="KW-0010">Activator</keyword>
<accession>A0A3M7TN53</accession>
<dbReference type="EMBL" id="RHIB01000003">
    <property type="protein sequence ID" value="RNA66965.1"/>
    <property type="molecule type" value="Genomic_DNA"/>
</dbReference>
<keyword evidence="8" id="KW-1185">Reference proteome</keyword>
<dbReference type="CDD" id="cd00038">
    <property type="entry name" value="CAP_ED"/>
    <property type="match status" value="1"/>
</dbReference>
<comment type="caution">
    <text evidence="7">The sequence shown here is derived from an EMBL/GenBank/DDBJ whole genome shotgun (WGS) entry which is preliminary data.</text>
</comment>
<evidence type="ECO:0000256" key="2">
    <source>
        <dbReference type="ARBA" id="ARBA00023125"/>
    </source>
</evidence>
<dbReference type="InterPro" id="IPR014710">
    <property type="entry name" value="RmlC-like_jellyroll"/>
</dbReference>
<dbReference type="PANTHER" id="PTHR24567">
    <property type="entry name" value="CRP FAMILY TRANSCRIPTIONAL REGULATORY PROTEIN"/>
    <property type="match status" value="1"/>
</dbReference>
<keyword evidence="2" id="KW-0238">DNA-binding</keyword>
<feature type="domain" description="HTH crp-type" evidence="6">
    <location>
        <begin position="141"/>
        <end position="208"/>
    </location>
</feature>
<evidence type="ECO:0000259" key="6">
    <source>
        <dbReference type="PROSITE" id="PS51063"/>
    </source>
</evidence>
<protein>
    <submittedName>
        <fullName evidence="7">Crp/Fnr family transcriptional regulator</fullName>
    </submittedName>
</protein>
<gene>
    <name evidence="7" type="ORF">EBO34_17360</name>
</gene>
<dbReference type="SUPFAM" id="SSF46785">
    <property type="entry name" value="Winged helix' DNA-binding domain"/>
    <property type="match status" value="1"/>
</dbReference>
<dbReference type="GO" id="GO:0005829">
    <property type="term" value="C:cytosol"/>
    <property type="evidence" value="ECO:0007669"/>
    <property type="project" value="TreeGrafter"/>
</dbReference>
<proteinExistence type="predicted"/>
<dbReference type="AlphaFoldDB" id="A0A3M7TN53"/>
<dbReference type="OrthoDB" id="581021at2"/>
<dbReference type="RefSeq" id="WP_122900934.1">
    <property type="nucleotide sequence ID" value="NZ_RHIB01000003.1"/>
</dbReference>
<evidence type="ECO:0000259" key="5">
    <source>
        <dbReference type="PROSITE" id="PS50042"/>
    </source>
</evidence>
<dbReference type="InterPro" id="IPR012318">
    <property type="entry name" value="HTH_CRP"/>
</dbReference>
<dbReference type="InterPro" id="IPR050397">
    <property type="entry name" value="Env_Response_Regulators"/>
</dbReference>
<sequence>MNNTYIQKFDLDPVIPARLREHMTVHDYKKGEKICEQGEAIDHLYLLVEGKIKIFTSSAQGKILVLCFKKPLEAIGDVEYVRKSAVINTVEAVTPVRVLKMPYRAIDESGASSVPFLQFLLRVITEKLHTDSNFTNFNLLHPVETRLASYLLSVSPEGEDNPEELSNMVDVANLLGTSYRHLNRVINMMIKEKWIERKKGYITILDRESLRKLADPVLYE</sequence>
<organism evidence="7 8">
    <name type="scientific">Alteribacter keqinensis</name>
    <dbReference type="NCBI Taxonomy" id="2483800"/>
    <lineage>
        <taxon>Bacteria</taxon>
        <taxon>Bacillati</taxon>
        <taxon>Bacillota</taxon>
        <taxon>Bacilli</taxon>
        <taxon>Bacillales</taxon>
        <taxon>Bacillaceae</taxon>
        <taxon>Alteribacter</taxon>
    </lineage>
</organism>
<feature type="domain" description="Cyclic nucleotide-binding" evidence="5">
    <location>
        <begin position="10"/>
        <end position="101"/>
    </location>
</feature>
<dbReference type="GO" id="GO:0003677">
    <property type="term" value="F:DNA binding"/>
    <property type="evidence" value="ECO:0007669"/>
    <property type="project" value="UniProtKB-KW"/>
</dbReference>
<dbReference type="InterPro" id="IPR000595">
    <property type="entry name" value="cNMP-bd_dom"/>
</dbReference>
<dbReference type="InterPro" id="IPR036390">
    <property type="entry name" value="WH_DNA-bd_sf"/>
</dbReference>
<evidence type="ECO:0000256" key="4">
    <source>
        <dbReference type="ARBA" id="ARBA00023163"/>
    </source>
</evidence>
<dbReference type="Gene3D" id="2.60.120.10">
    <property type="entry name" value="Jelly Rolls"/>
    <property type="match status" value="1"/>
</dbReference>
<dbReference type="Pfam" id="PF00027">
    <property type="entry name" value="cNMP_binding"/>
    <property type="match status" value="1"/>
</dbReference>
<keyword evidence="4" id="KW-0804">Transcription</keyword>
<dbReference type="PROSITE" id="PS51063">
    <property type="entry name" value="HTH_CRP_2"/>
    <property type="match status" value="1"/>
</dbReference>
<dbReference type="SMART" id="SM00100">
    <property type="entry name" value="cNMP"/>
    <property type="match status" value="1"/>
</dbReference>
<reference evidence="7 8" key="1">
    <citation type="submission" date="2018-10" db="EMBL/GenBank/DDBJ databases">
        <title>Bacillus Keqinensis sp. nov., a moderately halophilic bacterium isolated from a saline-alkaline lake.</title>
        <authorList>
            <person name="Wang H."/>
        </authorList>
    </citation>
    <scope>NUCLEOTIDE SEQUENCE [LARGE SCALE GENOMIC DNA]</scope>
    <source>
        <strain evidence="7 8">KQ-3</strain>
    </source>
</reference>
<dbReference type="PROSITE" id="PS50042">
    <property type="entry name" value="CNMP_BINDING_3"/>
    <property type="match status" value="1"/>
</dbReference>
<dbReference type="SUPFAM" id="SSF51206">
    <property type="entry name" value="cAMP-binding domain-like"/>
    <property type="match status" value="1"/>
</dbReference>
<dbReference type="PANTHER" id="PTHR24567:SF26">
    <property type="entry name" value="REGULATORY PROTEIN YEIL"/>
    <property type="match status" value="1"/>
</dbReference>
<evidence type="ECO:0000313" key="7">
    <source>
        <dbReference type="EMBL" id="RNA66965.1"/>
    </source>
</evidence>
<evidence type="ECO:0000256" key="1">
    <source>
        <dbReference type="ARBA" id="ARBA00023015"/>
    </source>
</evidence>
<evidence type="ECO:0000256" key="3">
    <source>
        <dbReference type="ARBA" id="ARBA00023159"/>
    </source>
</evidence>
<name>A0A3M7TN53_9BACI</name>
<dbReference type="GO" id="GO:0003700">
    <property type="term" value="F:DNA-binding transcription factor activity"/>
    <property type="evidence" value="ECO:0007669"/>
    <property type="project" value="TreeGrafter"/>
</dbReference>
<dbReference type="Proteomes" id="UP000278746">
    <property type="component" value="Unassembled WGS sequence"/>
</dbReference>
<evidence type="ECO:0000313" key="8">
    <source>
        <dbReference type="Proteomes" id="UP000278746"/>
    </source>
</evidence>
<dbReference type="Pfam" id="PF13545">
    <property type="entry name" value="HTH_Crp_2"/>
    <property type="match status" value="1"/>
</dbReference>
<dbReference type="InterPro" id="IPR018490">
    <property type="entry name" value="cNMP-bd_dom_sf"/>
</dbReference>
<keyword evidence="1" id="KW-0805">Transcription regulation</keyword>